<sequence length="250" mass="27850">KRQDVIDREKAILNILAKIDRSKEVDLCYVLDCSMGSHIAAAKKCILRVTEHIKNTNPCINVRIGFCGYRDYNDNPNIEIFDFTNSFDKFQQNLAKVAAVGGGDAPEDVFGGLNSAITRLSWNDCTRVLLHIGDCPPHGRRFTTLFDDYPDGDPNGLTAENVLKKMKSERILYFFGKITEETNNMIQIFHSIIGDFPVFDLVGGDPMQLINKFIIATTSSIISSVSLASTIGSRISDVYSSRQKISIDSK</sequence>
<feature type="non-terminal residue" evidence="1">
    <location>
        <position position="250"/>
    </location>
</feature>
<organism evidence="1 2">
    <name type="scientific">Racocetra persica</name>
    <dbReference type="NCBI Taxonomy" id="160502"/>
    <lineage>
        <taxon>Eukaryota</taxon>
        <taxon>Fungi</taxon>
        <taxon>Fungi incertae sedis</taxon>
        <taxon>Mucoromycota</taxon>
        <taxon>Glomeromycotina</taxon>
        <taxon>Glomeromycetes</taxon>
        <taxon>Diversisporales</taxon>
        <taxon>Gigasporaceae</taxon>
        <taxon>Racocetra</taxon>
    </lineage>
</organism>
<keyword evidence="2" id="KW-1185">Reference proteome</keyword>
<name>A0ACA9SHQ9_9GLOM</name>
<accession>A0ACA9SHQ9</accession>
<dbReference type="EMBL" id="CAJVQC010116842">
    <property type="protein sequence ID" value="CAG8837167.1"/>
    <property type="molecule type" value="Genomic_DNA"/>
</dbReference>
<gene>
    <name evidence="1" type="ORF">RPERSI_LOCUS30199</name>
</gene>
<proteinExistence type="predicted"/>
<evidence type="ECO:0000313" key="1">
    <source>
        <dbReference type="EMBL" id="CAG8837167.1"/>
    </source>
</evidence>
<feature type="non-terminal residue" evidence="1">
    <location>
        <position position="1"/>
    </location>
</feature>
<comment type="caution">
    <text evidence="1">The sequence shown here is derived from an EMBL/GenBank/DDBJ whole genome shotgun (WGS) entry which is preliminary data.</text>
</comment>
<protein>
    <submittedName>
        <fullName evidence="1">2020_t:CDS:1</fullName>
    </submittedName>
</protein>
<reference evidence="1" key="1">
    <citation type="submission" date="2021-06" db="EMBL/GenBank/DDBJ databases">
        <authorList>
            <person name="Kallberg Y."/>
            <person name="Tangrot J."/>
            <person name="Rosling A."/>
        </authorList>
    </citation>
    <scope>NUCLEOTIDE SEQUENCE</scope>
    <source>
        <strain evidence="1">MA461A</strain>
    </source>
</reference>
<dbReference type="Proteomes" id="UP000789920">
    <property type="component" value="Unassembled WGS sequence"/>
</dbReference>
<evidence type="ECO:0000313" key="2">
    <source>
        <dbReference type="Proteomes" id="UP000789920"/>
    </source>
</evidence>